<evidence type="ECO:0000259" key="1">
    <source>
        <dbReference type="Pfam" id="PF13091"/>
    </source>
</evidence>
<accession>A0A5N5DVQ1</accession>
<dbReference type="AlphaFoldDB" id="A0A5N5DVQ1"/>
<reference evidence="3 4" key="1">
    <citation type="journal article" date="2017" name="Poromechanics V (2013)">
        <title>Genomic Characterization of the Arsenic-Tolerant Actinobacterium, &lt;i&gt;Rhodococcus erythropolis&lt;/i&gt; S43.</title>
        <authorList>
            <person name="Retamal-Morales G."/>
            <person name="Mehnert M."/>
            <person name="Schwabe R."/>
            <person name="Tischler D."/>
            <person name="Schloemann M."/>
            <person name="Levican G.J."/>
        </authorList>
    </citation>
    <scope>NUCLEOTIDE SEQUENCE [LARGE SCALE GENOMIC DNA]</scope>
    <source>
        <strain evidence="3 4">S43</strain>
    </source>
</reference>
<evidence type="ECO:0000313" key="4">
    <source>
        <dbReference type="Proteomes" id="UP000325576"/>
    </source>
</evidence>
<name>A0A5N5DVQ1_RHOER</name>
<dbReference type="Gene3D" id="3.30.870.10">
    <property type="entry name" value="Endonuclease Chain A"/>
    <property type="match status" value="1"/>
</dbReference>
<feature type="domain" description="Phospholipase D-like" evidence="1">
    <location>
        <begin position="78"/>
        <end position="164"/>
    </location>
</feature>
<dbReference type="InterPro" id="IPR025202">
    <property type="entry name" value="PLD-like_dom"/>
</dbReference>
<sequence>MVRVRLLVKDKVEQGKPVPAVRILIGMVMTGPQEEALEELQAAVEGTEVLDADFNVGRERKAQLLEQLRTQLMRGLPTAADRAALQSLRDLLESEAVEIKVFTCRPLHGKAYIFHRQDLSNPITALVGSSNLTAPGLTHNLELNVDVLETNGAQALAEWFEDRWNDKFSREVTADLLTMLDESWARKEPRRPYPGMSLARLYDPVAMSDDLIAAHSTLDRFVDQLFGRVDLSAEADRQKVLFRHYATRAGQEILV</sequence>
<organism evidence="3 4">
    <name type="scientific">Rhodococcus erythropolis</name>
    <name type="common">Arthrobacter picolinophilus</name>
    <dbReference type="NCBI Taxonomy" id="1833"/>
    <lineage>
        <taxon>Bacteria</taxon>
        <taxon>Bacillati</taxon>
        <taxon>Actinomycetota</taxon>
        <taxon>Actinomycetes</taxon>
        <taxon>Mycobacteriales</taxon>
        <taxon>Nocardiaceae</taxon>
        <taxon>Rhodococcus</taxon>
        <taxon>Rhodococcus erythropolis group</taxon>
    </lineage>
</organism>
<evidence type="ECO:0000259" key="2">
    <source>
        <dbReference type="Pfam" id="PF20467"/>
    </source>
</evidence>
<dbReference type="Proteomes" id="UP000325576">
    <property type="component" value="Unassembled WGS sequence"/>
</dbReference>
<dbReference type="SUPFAM" id="SSF56024">
    <property type="entry name" value="Phospholipase D/nuclease"/>
    <property type="match status" value="1"/>
</dbReference>
<gene>
    <name evidence="3" type="ORF">BS297_30585</name>
</gene>
<dbReference type="EMBL" id="MRBO01000838">
    <property type="protein sequence ID" value="KAB2581491.1"/>
    <property type="molecule type" value="Genomic_DNA"/>
</dbReference>
<dbReference type="Pfam" id="PF20467">
    <property type="entry name" value="MmeI_C"/>
    <property type="match status" value="1"/>
</dbReference>
<dbReference type="Pfam" id="PF13091">
    <property type="entry name" value="PLDc_2"/>
    <property type="match status" value="1"/>
</dbReference>
<evidence type="ECO:0000313" key="3">
    <source>
        <dbReference type="EMBL" id="KAB2581491.1"/>
    </source>
</evidence>
<protein>
    <submittedName>
        <fullName evidence="3">Uncharacterized protein</fullName>
    </submittedName>
</protein>
<feature type="domain" description="MmeI-like C-terminal" evidence="2">
    <location>
        <begin position="189"/>
        <end position="246"/>
    </location>
</feature>
<comment type="caution">
    <text evidence="3">The sequence shown here is derived from an EMBL/GenBank/DDBJ whole genome shotgun (WGS) entry which is preliminary data.</text>
</comment>
<proteinExistence type="predicted"/>
<dbReference type="InterPro" id="IPR046818">
    <property type="entry name" value="MmeI_C"/>
</dbReference>